<gene>
    <name evidence="1" type="ORF">LCGC14_2995440</name>
</gene>
<proteinExistence type="predicted"/>
<feature type="non-terminal residue" evidence="1">
    <location>
        <position position="1"/>
    </location>
</feature>
<reference evidence="1" key="1">
    <citation type="journal article" date="2015" name="Nature">
        <title>Complex archaea that bridge the gap between prokaryotes and eukaryotes.</title>
        <authorList>
            <person name="Spang A."/>
            <person name="Saw J.H."/>
            <person name="Jorgensen S.L."/>
            <person name="Zaremba-Niedzwiedzka K."/>
            <person name="Martijn J."/>
            <person name="Lind A.E."/>
            <person name="van Eijk R."/>
            <person name="Schleper C."/>
            <person name="Guy L."/>
            <person name="Ettema T.J."/>
        </authorList>
    </citation>
    <scope>NUCLEOTIDE SEQUENCE</scope>
</reference>
<name>A0A0F8X347_9ZZZZ</name>
<comment type="caution">
    <text evidence="1">The sequence shown here is derived from an EMBL/GenBank/DDBJ whole genome shotgun (WGS) entry which is preliminary data.</text>
</comment>
<dbReference type="EMBL" id="LAZR01061571">
    <property type="protein sequence ID" value="KKK63323.1"/>
    <property type="molecule type" value="Genomic_DNA"/>
</dbReference>
<dbReference type="AlphaFoldDB" id="A0A0F8X347"/>
<accession>A0A0F8X347</accession>
<feature type="non-terminal residue" evidence="1">
    <location>
        <position position="366"/>
    </location>
</feature>
<organism evidence="1">
    <name type="scientific">marine sediment metagenome</name>
    <dbReference type="NCBI Taxonomy" id="412755"/>
    <lineage>
        <taxon>unclassified sequences</taxon>
        <taxon>metagenomes</taxon>
        <taxon>ecological metagenomes</taxon>
    </lineage>
</organism>
<protein>
    <submittedName>
        <fullName evidence="1">Uncharacterized protein</fullName>
    </submittedName>
</protein>
<evidence type="ECO:0000313" key="1">
    <source>
        <dbReference type="EMBL" id="KKK63323.1"/>
    </source>
</evidence>
<sequence>VLGDIITAPIQSTNFVAAGNIYPTIAHATGMVVAVAYSVPGSGRLSTFLLNANGGFVQVGGATPLRNPFNPYSSPVIAPVEGEVYAIPNRNIAPVGVEGFIDTVRIPADGTALAYLNGPGSFLYDDSLSSQKMIPLDGSTRNFALFYTWHTFAGRAHTFNLSANGLVYTPIASFIFKTSPPRAYDVDAIHIAGNVYAIVYRTVAGMGTLTTVSIPPDGTTLTIINTLVFEATGNAQQPHIIPHTGDIYVISHTGPLGSEITTVSISSDGVTLGVINNLPYAGGAPAANSLLHIGNSTMFVVFHSGWVYTVNISEDGVTLAIYDSNNWVAGTNENTAVRIPGTNIYAHVGNRGAAGGFLSTFRIDSG</sequence>